<sequence length="159" mass="17812">MQKIAPCLWFDGKAEEAANFYLSVFSKSRIAATLHYTEAAPGPKGDVLAVTFEIEGQEFMALNGGPQYTFTPAISLLVHCSSQEEVDRYWSKFLDAGGKTMACGWLQDHYGVSWQIVPDGLLEMVRDPDHEKANRVMIAMMKMIKLDIGELRKAYRGES</sequence>
<dbReference type="Pfam" id="PF06983">
    <property type="entry name" value="3-dmu-9_3-mt"/>
    <property type="match status" value="1"/>
</dbReference>
<reference evidence="2 3" key="1">
    <citation type="submission" date="2020-04" db="EMBL/GenBank/DDBJ databases">
        <title>Paraburkholderia sp. G-4-1-8 isolated from soil.</title>
        <authorList>
            <person name="Dahal R.H."/>
        </authorList>
    </citation>
    <scope>NUCLEOTIDE SEQUENCE [LARGE SCALE GENOMIC DNA]</scope>
    <source>
        <strain evidence="2 3">G-4-1-8</strain>
    </source>
</reference>
<evidence type="ECO:0000313" key="2">
    <source>
        <dbReference type="EMBL" id="NML33047.1"/>
    </source>
</evidence>
<dbReference type="Proteomes" id="UP000583127">
    <property type="component" value="Unassembled WGS sequence"/>
</dbReference>
<gene>
    <name evidence="2" type="ORF">HHL14_19690</name>
</gene>
<dbReference type="AlphaFoldDB" id="A0A7X9X7Q7"/>
<dbReference type="PANTHER" id="PTHR33990">
    <property type="entry name" value="PROTEIN YJDN-RELATED"/>
    <property type="match status" value="1"/>
</dbReference>
<dbReference type="PANTHER" id="PTHR33990:SF2">
    <property type="entry name" value="PHNB-LIKE DOMAIN-CONTAINING PROTEIN"/>
    <property type="match status" value="1"/>
</dbReference>
<dbReference type="PIRSF" id="PIRSF021700">
    <property type="entry name" value="3_dmu_93_MTrfase"/>
    <property type="match status" value="1"/>
</dbReference>
<accession>A0A7X9X7Q7</accession>
<protein>
    <submittedName>
        <fullName evidence="2">VOC family protein</fullName>
    </submittedName>
</protein>
<dbReference type="InterPro" id="IPR009725">
    <property type="entry name" value="3_dmu_93_MTrfase"/>
</dbReference>
<organism evidence="2 3">
    <name type="scientific">Paraburkholderia antibiotica</name>
    <dbReference type="NCBI Taxonomy" id="2728839"/>
    <lineage>
        <taxon>Bacteria</taxon>
        <taxon>Pseudomonadati</taxon>
        <taxon>Pseudomonadota</taxon>
        <taxon>Betaproteobacteria</taxon>
        <taxon>Burkholderiales</taxon>
        <taxon>Burkholderiaceae</taxon>
        <taxon>Paraburkholderia</taxon>
    </lineage>
</organism>
<dbReference type="RefSeq" id="WP_169499295.1">
    <property type="nucleotide sequence ID" value="NZ_JABBFZ010000012.1"/>
</dbReference>
<dbReference type="Gene3D" id="3.10.180.10">
    <property type="entry name" value="2,3-Dihydroxybiphenyl 1,2-Dioxygenase, domain 1"/>
    <property type="match status" value="1"/>
</dbReference>
<feature type="domain" description="PhnB-like" evidence="1">
    <location>
        <begin position="2"/>
        <end position="117"/>
    </location>
</feature>
<dbReference type="EMBL" id="JABBFZ010000012">
    <property type="protein sequence ID" value="NML33047.1"/>
    <property type="molecule type" value="Genomic_DNA"/>
</dbReference>
<evidence type="ECO:0000313" key="3">
    <source>
        <dbReference type="Proteomes" id="UP000583127"/>
    </source>
</evidence>
<dbReference type="InterPro" id="IPR028973">
    <property type="entry name" value="PhnB-like"/>
</dbReference>
<keyword evidence="3" id="KW-1185">Reference proteome</keyword>
<evidence type="ECO:0000259" key="1">
    <source>
        <dbReference type="Pfam" id="PF06983"/>
    </source>
</evidence>
<dbReference type="CDD" id="cd06588">
    <property type="entry name" value="PhnB_like"/>
    <property type="match status" value="1"/>
</dbReference>
<dbReference type="SUPFAM" id="SSF54593">
    <property type="entry name" value="Glyoxalase/Bleomycin resistance protein/Dihydroxybiphenyl dioxygenase"/>
    <property type="match status" value="1"/>
</dbReference>
<name>A0A7X9X7Q7_9BURK</name>
<comment type="caution">
    <text evidence="2">The sequence shown here is derived from an EMBL/GenBank/DDBJ whole genome shotgun (WGS) entry which is preliminary data.</text>
</comment>
<proteinExistence type="predicted"/>
<dbReference type="InterPro" id="IPR029068">
    <property type="entry name" value="Glyas_Bleomycin-R_OHBP_Dase"/>
</dbReference>